<evidence type="ECO:0000313" key="5">
    <source>
        <dbReference type="EMBL" id="GAH17856.1"/>
    </source>
</evidence>
<feature type="domain" description="Oligopeptide/dipeptide ABC transporter C-terminal" evidence="4">
    <location>
        <begin position="19"/>
        <end position="89"/>
    </location>
</feature>
<dbReference type="GO" id="GO:0015833">
    <property type="term" value="P:peptide transport"/>
    <property type="evidence" value="ECO:0007669"/>
    <property type="project" value="InterPro"/>
</dbReference>
<evidence type="ECO:0000259" key="4">
    <source>
        <dbReference type="Pfam" id="PF08352"/>
    </source>
</evidence>
<feature type="non-terminal residue" evidence="5">
    <location>
        <position position="1"/>
    </location>
</feature>
<dbReference type="InterPro" id="IPR027417">
    <property type="entry name" value="P-loop_NTPase"/>
</dbReference>
<comment type="caution">
    <text evidence="5">The sequence shown here is derived from an EMBL/GenBank/DDBJ whole genome shotgun (WGS) entry which is preliminary data.</text>
</comment>
<dbReference type="PANTHER" id="PTHR43067">
    <property type="entry name" value="OLIGOPEPTIDE/DIPEPTIDE ABC TRANSPORTER, ATPASE SUBUNIT"/>
    <property type="match status" value="1"/>
</dbReference>
<keyword evidence="2" id="KW-0547">Nucleotide-binding</keyword>
<dbReference type="Pfam" id="PF08352">
    <property type="entry name" value="oligo_HPY"/>
    <property type="match status" value="1"/>
</dbReference>
<accession>X1DAQ0</accession>
<dbReference type="SUPFAM" id="SSF52540">
    <property type="entry name" value="P-loop containing nucleoside triphosphate hydrolases"/>
    <property type="match status" value="1"/>
</dbReference>
<dbReference type="EMBL" id="BART01033206">
    <property type="protein sequence ID" value="GAH17856.1"/>
    <property type="molecule type" value="Genomic_DNA"/>
</dbReference>
<evidence type="ECO:0000256" key="1">
    <source>
        <dbReference type="ARBA" id="ARBA00022448"/>
    </source>
</evidence>
<dbReference type="GO" id="GO:0005524">
    <property type="term" value="F:ATP binding"/>
    <property type="evidence" value="ECO:0007669"/>
    <property type="project" value="UniProtKB-KW"/>
</dbReference>
<proteinExistence type="predicted"/>
<reference evidence="5" key="1">
    <citation type="journal article" date="2014" name="Front. Microbiol.">
        <title>High frequency of phylogenetically diverse reductive dehalogenase-homologous genes in deep subseafloor sedimentary metagenomes.</title>
        <authorList>
            <person name="Kawai M."/>
            <person name="Futagami T."/>
            <person name="Toyoda A."/>
            <person name="Takaki Y."/>
            <person name="Nishi S."/>
            <person name="Hori S."/>
            <person name="Arai W."/>
            <person name="Tsubouchi T."/>
            <person name="Morono Y."/>
            <person name="Uchiyama I."/>
            <person name="Ito T."/>
            <person name="Fujiyama A."/>
            <person name="Inagaki F."/>
            <person name="Takami H."/>
        </authorList>
    </citation>
    <scope>NUCLEOTIDE SEQUENCE</scope>
    <source>
        <strain evidence="5">Expedition CK06-06</strain>
    </source>
</reference>
<evidence type="ECO:0000256" key="2">
    <source>
        <dbReference type="ARBA" id="ARBA00022741"/>
    </source>
</evidence>
<sequence>VVAELSDRVAVMYAGKFLELGSAVQMFHKPGHPYTMGLMSSFPTIAMMRMAAGGKRPTLRGIPGDPPDPTNLPEGCPFHPRCKFAIDICKEEIPEYREVETDHWIRCHRWGDIEEE</sequence>
<dbReference type="Gene3D" id="3.40.50.300">
    <property type="entry name" value="P-loop containing nucleotide triphosphate hydrolases"/>
    <property type="match status" value="1"/>
</dbReference>
<gene>
    <name evidence="5" type="ORF">S01H4_57147</name>
</gene>
<organism evidence="5">
    <name type="scientific">marine sediment metagenome</name>
    <dbReference type="NCBI Taxonomy" id="412755"/>
    <lineage>
        <taxon>unclassified sequences</taxon>
        <taxon>metagenomes</taxon>
        <taxon>ecological metagenomes</taxon>
    </lineage>
</organism>
<name>X1DAQ0_9ZZZZ</name>
<dbReference type="InterPro" id="IPR013563">
    <property type="entry name" value="Oligopep_ABC_C"/>
</dbReference>
<dbReference type="AlphaFoldDB" id="X1DAQ0"/>
<keyword evidence="1" id="KW-0813">Transport</keyword>
<protein>
    <recommendedName>
        <fullName evidence="4">Oligopeptide/dipeptide ABC transporter C-terminal domain-containing protein</fullName>
    </recommendedName>
</protein>
<dbReference type="PANTHER" id="PTHR43067:SF3">
    <property type="entry name" value="MALTOSE ABC TRANSPORTER, ATP-BINDING PROTEIN"/>
    <property type="match status" value="1"/>
</dbReference>
<keyword evidence="3" id="KW-0067">ATP-binding</keyword>
<dbReference type="NCBIfam" id="TIGR01727">
    <property type="entry name" value="oligo_HPY"/>
    <property type="match status" value="1"/>
</dbReference>
<evidence type="ECO:0000256" key="3">
    <source>
        <dbReference type="ARBA" id="ARBA00022840"/>
    </source>
</evidence>